<dbReference type="HOGENOM" id="CLU_1177129_0_0_1"/>
<dbReference type="EMBL" id="AGNK02001865">
    <property type="status" value="NOT_ANNOTATED_CDS"/>
    <property type="molecule type" value="Genomic_DNA"/>
</dbReference>
<dbReference type="STRING" id="4555.K3ZF54"/>
<dbReference type="Gramene" id="KQL16152">
    <property type="protein sequence ID" value="KQL16152"/>
    <property type="gene ID" value="SETIT_025203mg"/>
</dbReference>
<proteinExistence type="predicted"/>
<keyword evidence="2" id="KW-1185">Reference proteome</keyword>
<protein>
    <submittedName>
        <fullName evidence="1">Uncharacterized protein</fullName>
    </submittedName>
</protein>
<sequence length="236" mass="26189">MGRDVKKLLQGLFQHAVACHTRENPAPPNLLVSSTSCSAVPKAPTAGNINNSSCAPLRNLLTISQKRASQELDLPMEVLIIIADDVAATSFKPMEDLGNLRVVCRVMEHAWGDLSIGQHVVMLRIYTEGLEWLDPDRYYNLLALLVGVANPSAGPKKLRNNGCRVCCEEAAYLVNSVTWRMHVEPLPPALVHDDFPCARGDCGKVKGWEQATLFCNEDCRIRHEIVEFEKRMGIDQ</sequence>
<evidence type="ECO:0000313" key="2">
    <source>
        <dbReference type="Proteomes" id="UP000004995"/>
    </source>
</evidence>
<reference evidence="1" key="2">
    <citation type="submission" date="2018-08" db="UniProtKB">
        <authorList>
            <consortium name="EnsemblPlants"/>
        </authorList>
    </citation>
    <scope>IDENTIFICATION</scope>
    <source>
        <strain evidence="1">Yugu1</strain>
    </source>
</reference>
<accession>K3ZF54</accession>
<dbReference type="AlphaFoldDB" id="K3ZF54"/>
<evidence type="ECO:0000313" key="1">
    <source>
        <dbReference type="EnsemblPlants" id="KQL16152"/>
    </source>
</evidence>
<dbReference type="Proteomes" id="UP000004995">
    <property type="component" value="Unassembled WGS sequence"/>
</dbReference>
<name>K3ZF54_SETIT</name>
<dbReference type="InParanoid" id="K3ZF54"/>
<dbReference type="EnsemblPlants" id="KQL16152">
    <property type="protein sequence ID" value="KQL16152"/>
    <property type="gene ID" value="SETIT_025203mg"/>
</dbReference>
<reference evidence="2" key="1">
    <citation type="journal article" date="2012" name="Nat. Biotechnol.">
        <title>Reference genome sequence of the model plant Setaria.</title>
        <authorList>
            <person name="Bennetzen J.L."/>
            <person name="Schmutz J."/>
            <person name="Wang H."/>
            <person name="Percifield R."/>
            <person name="Hawkins J."/>
            <person name="Pontaroli A.C."/>
            <person name="Estep M."/>
            <person name="Feng L."/>
            <person name="Vaughn J.N."/>
            <person name="Grimwood J."/>
            <person name="Jenkins J."/>
            <person name="Barry K."/>
            <person name="Lindquist E."/>
            <person name="Hellsten U."/>
            <person name="Deshpande S."/>
            <person name="Wang X."/>
            <person name="Wu X."/>
            <person name="Mitros T."/>
            <person name="Triplett J."/>
            <person name="Yang X."/>
            <person name="Ye C.Y."/>
            <person name="Mauro-Herrera M."/>
            <person name="Wang L."/>
            <person name="Li P."/>
            <person name="Sharma M."/>
            <person name="Sharma R."/>
            <person name="Ronald P.C."/>
            <person name="Panaud O."/>
            <person name="Kellogg E.A."/>
            <person name="Brutnell T.P."/>
            <person name="Doust A.N."/>
            <person name="Tuskan G.A."/>
            <person name="Rokhsar D."/>
            <person name="Devos K.M."/>
        </authorList>
    </citation>
    <scope>NUCLEOTIDE SEQUENCE [LARGE SCALE GENOMIC DNA]</scope>
    <source>
        <strain evidence="2">cv. Yugu1</strain>
    </source>
</reference>
<organism evidence="1 2">
    <name type="scientific">Setaria italica</name>
    <name type="common">Foxtail millet</name>
    <name type="synonym">Panicum italicum</name>
    <dbReference type="NCBI Taxonomy" id="4555"/>
    <lineage>
        <taxon>Eukaryota</taxon>
        <taxon>Viridiplantae</taxon>
        <taxon>Streptophyta</taxon>
        <taxon>Embryophyta</taxon>
        <taxon>Tracheophyta</taxon>
        <taxon>Spermatophyta</taxon>
        <taxon>Magnoliopsida</taxon>
        <taxon>Liliopsida</taxon>
        <taxon>Poales</taxon>
        <taxon>Poaceae</taxon>
        <taxon>PACMAD clade</taxon>
        <taxon>Panicoideae</taxon>
        <taxon>Panicodae</taxon>
        <taxon>Paniceae</taxon>
        <taxon>Cenchrinae</taxon>
        <taxon>Setaria</taxon>
    </lineage>
</organism>